<accession>A0A9D1SQS7</accession>
<dbReference type="AlphaFoldDB" id="A0A9D1SQS7"/>
<name>A0A9D1SQS7_9BACT</name>
<reference evidence="1" key="2">
    <citation type="journal article" date="2021" name="PeerJ">
        <title>Extensive microbial diversity within the chicken gut microbiome revealed by metagenomics and culture.</title>
        <authorList>
            <person name="Gilroy R."/>
            <person name="Ravi A."/>
            <person name="Getino M."/>
            <person name="Pursley I."/>
            <person name="Horton D.L."/>
            <person name="Alikhan N.F."/>
            <person name="Baker D."/>
            <person name="Gharbi K."/>
            <person name="Hall N."/>
            <person name="Watson M."/>
            <person name="Adriaenssens E.M."/>
            <person name="Foster-Nyarko E."/>
            <person name="Jarju S."/>
            <person name="Secka A."/>
            <person name="Antonio M."/>
            <person name="Oren A."/>
            <person name="Chaudhuri R.R."/>
            <person name="La Ragione R."/>
            <person name="Hildebrand F."/>
            <person name="Pallen M.J."/>
        </authorList>
    </citation>
    <scope>NUCLEOTIDE SEQUENCE</scope>
    <source>
        <strain evidence="1">ChiHjej12B11-7776</strain>
    </source>
</reference>
<evidence type="ECO:0000313" key="2">
    <source>
        <dbReference type="Proteomes" id="UP000886852"/>
    </source>
</evidence>
<protein>
    <submittedName>
        <fullName evidence="1">Uncharacterized protein</fullName>
    </submittedName>
</protein>
<sequence length="278" mass="31900">MYSKRIVILRQTDSRFAVKGREICGVVKLESDVRTQATVSVSNVDVSVFGEWWLLLAIGDKVFSHRLERLSGESFSLPLAQSDNIGCLLIKRQELAQEAACGCIGSAETLSLLRLKTAELTGDEVTPYEQFVAASQNFYQGNEVKKLREKADARYKSVEEYSSAFERYYAANSQDNYYDSVQREICRVFLQFPPYYPLIRKYSQSFFVRIDFPSSEKYFVLGLLQQQGRVRYICYGLPAEKKDFSDKDFVFVENSPTPFWMLFQDAETGQITTLKQPV</sequence>
<evidence type="ECO:0000313" key="1">
    <source>
        <dbReference type="EMBL" id="HIU91332.1"/>
    </source>
</evidence>
<dbReference type="Proteomes" id="UP000886852">
    <property type="component" value="Unassembled WGS sequence"/>
</dbReference>
<organism evidence="1 2">
    <name type="scientific">Candidatus Fimimonas merdipullorum</name>
    <dbReference type="NCBI Taxonomy" id="2840822"/>
    <lineage>
        <taxon>Bacteria</taxon>
        <taxon>Pseudomonadati</taxon>
        <taxon>Myxococcota</taxon>
        <taxon>Myxococcia</taxon>
        <taxon>Myxococcales</taxon>
        <taxon>Cystobacterineae</taxon>
        <taxon>Myxococcaceae</taxon>
        <taxon>Myxococcaceae incertae sedis</taxon>
        <taxon>Candidatus Fimimonas</taxon>
    </lineage>
</organism>
<reference evidence="1" key="1">
    <citation type="submission" date="2020-10" db="EMBL/GenBank/DDBJ databases">
        <authorList>
            <person name="Gilroy R."/>
        </authorList>
    </citation>
    <scope>NUCLEOTIDE SEQUENCE</scope>
    <source>
        <strain evidence="1">ChiHjej12B11-7776</strain>
    </source>
</reference>
<gene>
    <name evidence="1" type="ORF">IAC72_04915</name>
</gene>
<comment type="caution">
    <text evidence="1">The sequence shown here is derived from an EMBL/GenBank/DDBJ whole genome shotgun (WGS) entry which is preliminary data.</text>
</comment>
<proteinExistence type="predicted"/>
<dbReference type="EMBL" id="DVOC01000084">
    <property type="protein sequence ID" value="HIU91332.1"/>
    <property type="molecule type" value="Genomic_DNA"/>
</dbReference>